<evidence type="ECO:0000313" key="1">
    <source>
        <dbReference type="EMBL" id="KAG6669715.1"/>
    </source>
</evidence>
<gene>
    <name evidence="1" type="ORF">CIPAW_01G263100</name>
    <name evidence="2" type="ORF">I3842_01G264900</name>
</gene>
<sequence length="50" mass="5783">MYCKAVNYFWMGFSFREQNSLGSFIVPCLRVFASVNTRLDACFGFLWSDG</sequence>
<reference evidence="2" key="2">
    <citation type="submission" date="2021-01" db="EMBL/GenBank/DDBJ databases">
        <authorList>
            <person name="Lovell J.T."/>
            <person name="Bentley N."/>
            <person name="Bhattarai G."/>
            <person name="Jenkins J.W."/>
            <person name="Sreedasyam A."/>
            <person name="Alarcon Y."/>
            <person name="Bock C."/>
            <person name="Boston L."/>
            <person name="Carlson J."/>
            <person name="Cervantes K."/>
            <person name="Clermont K."/>
            <person name="Krom N."/>
            <person name="Kubenka K."/>
            <person name="Mamidi S."/>
            <person name="Mattison C."/>
            <person name="Monteros M."/>
            <person name="Pisani C."/>
            <person name="Plott C."/>
            <person name="Rajasekar S."/>
            <person name="Rhein H.S."/>
            <person name="Rohla C."/>
            <person name="Song M."/>
            <person name="Hilaire R.S."/>
            <person name="Shu S."/>
            <person name="Wells L."/>
            <person name="Wang X."/>
            <person name="Webber J."/>
            <person name="Heerema R.J."/>
            <person name="Klein P."/>
            <person name="Conner P."/>
            <person name="Grauke L."/>
            <person name="Grimwood J."/>
            <person name="Schmutz J."/>
            <person name="Randall J.J."/>
        </authorList>
    </citation>
    <scope>NUCLEOTIDE SEQUENCE</scope>
    <source>
        <tissue evidence="2">Leaf</tissue>
    </source>
</reference>
<evidence type="ECO:0000313" key="3">
    <source>
        <dbReference type="Proteomes" id="UP000811609"/>
    </source>
</evidence>
<dbReference type="EMBL" id="CM031809">
    <property type="protein sequence ID" value="KAG6669715.1"/>
    <property type="molecule type" value="Genomic_DNA"/>
</dbReference>
<keyword evidence="3" id="KW-1185">Reference proteome</keyword>
<evidence type="ECO:0000313" key="2">
    <source>
        <dbReference type="EMBL" id="KAG6734262.1"/>
    </source>
</evidence>
<protein>
    <submittedName>
        <fullName evidence="1">Uncharacterized protein</fullName>
    </submittedName>
</protein>
<dbReference type="Proteomes" id="UP000811246">
    <property type="component" value="Chromosome 1"/>
</dbReference>
<organism evidence="1 3">
    <name type="scientific">Carya illinoinensis</name>
    <name type="common">Pecan</name>
    <dbReference type="NCBI Taxonomy" id="32201"/>
    <lineage>
        <taxon>Eukaryota</taxon>
        <taxon>Viridiplantae</taxon>
        <taxon>Streptophyta</taxon>
        <taxon>Embryophyta</taxon>
        <taxon>Tracheophyta</taxon>
        <taxon>Spermatophyta</taxon>
        <taxon>Magnoliopsida</taxon>
        <taxon>eudicotyledons</taxon>
        <taxon>Gunneridae</taxon>
        <taxon>Pentapetalae</taxon>
        <taxon>rosids</taxon>
        <taxon>fabids</taxon>
        <taxon>Fagales</taxon>
        <taxon>Juglandaceae</taxon>
        <taxon>Carya</taxon>
    </lineage>
</organism>
<dbReference type="EMBL" id="CM031825">
    <property type="protein sequence ID" value="KAG6734262.1"/>
    <property type="molecule type" value="Genomic_DNA"/>
</dbReference>
<dbReference type="Proteomes" id="UP000811609">
    <property type="component" value="Chromosome 1"/>
</dbReference>
<reference evidence="1" key="1">
    <citation type="submission" date="2020-12" db="EMBL/GenBank/DDBJ databases">
        <title>WGS assembly of Carya illinoinensis cv. Pawnee.</title>
        <authorList>
            <person name="Platts A."/>
            <person name="Shu S."/>
            <person name="Wright S."/>
            <person name="Barry K."/>
            <person name="Edger P."/>
            <person name="Pires J.C."/>
            <person name="Schmutz J."/>
        </authorList>
    </citation>
    <scope>NUCLEOTIDE SEQUENCE</scope>
    <source>
        <tissue evidence="1">Leaf</tissue>
    </source>
</reference>
<proteinExistence type="predicted"/>
<accession>A0A8T1RSX1</accession>
<name>A0A8T1RSX1_CARIL</name>
<dbReference type="AlphaFoldDB" id="A0A8T1RSX1"/>
<comment type="caution">
    <text evidence="1">The sequence shown here is derived from an EMBL/GenBank/DDBJ whole genome shotgun (WGS) entry which is preliminary data.</text>
</comment>